<reference evidence="2 3" key="1">
    <citation type="submission" date="2020-07" db="EMBL/GenBank/DDBJ databases">
        <title>Genomic Encyclopedia of Type Strains, Phase IV (KMG-V): Genome sequencing to study the core and pangenomes of soil and plant-associated prokaryotes.</title>
        <authorList>
            <person name="Whitman W."/>
        </authorList>
    </citation>
    <scope>NUCLEOTIDE SEQUENCE [LARGE SCALE GENOMIC DNA]</scope>
    <source>
        <strain evidence="2 3">C13</strain>
    </source>
</reference>
<gene>
    <name evidence="2" type="ORF">HNP94_000987</name>
</gene>
<dbReference type="RefSeq" id="WP_181504971.1">
    <property type="nucleotide sequence ID" value="NZ_JACDUO010000001.1"/>
</dbReference>
<keyword evidence="1" id="KW-0472">Membrane</keyword>
<feature type="transmembrane region" description="Helical" evidence="1">
    <location>
        <begin position="15"/>
        <end position="41"/>
    </location>
</feature>
<dbReference type="Proteomes" id="UP000567099">
    <property type="component" value="Unassembled WGS sequence"/>
</dbReference>
<proteinExistence type="predicted"/>
<evidence type="ECO:0000313" key="3">
    <source>
        <dbReference type="Proteomes" id="UP000567099"/>
    </source>
</evidence>
<name>A0A7J9PMZ8_METMI</name>
<keyword evidence="1" id="KW-1133">Transmembrane helix</keyword>
<accession>A0A7J9PMZ8</accession>
<keyword evidence="1" id="KW-0812">Transmembrane</keyword>
<sequence length="79" mass="8910">MGHYDDDGNFVTGSLWMAGLMATVIAGISTLGLMIIANIIIHYPFGGWWYQDNLQSLLACSVPVFLFLWIRWFFTFSTG</sequence>
<dbReference type="EMBL" id="JACDUO010000001">
    <property type="protein sequence ID" value="MBA2863987.1"/>
    <property type="molecule type" value="Genomic_DNA"/>
</dbReference>
<evidence type="ECO:0000256" key="1">
    <source>
        <dbReference type="SAM" id="Phobius"/>
    </source>
</evidence>
<evidence type="ECO:0000313" key="2">
    <source>
        <dbReference type="EMBL" id="MBA2863987.1"/>
    </source>
</evidence>
<comment type="caution">
    <text evidence="2">The sequence shown here is derived from an EMBL/GenBank/DDBJ whole genome shotgun (WGS) entry which is preliminary data.</text>
</comment>
<feature type="transmembrane region" description="Helical" evidence="1">
    <location>
        <begin position="53"/>
        <end position="74"/>
    </location>
</feature>
<dbReference type="AlphaFoldDB" id="A0A7J9PMZ8"/>
<organism evidence="2 3">
    <name type="scientific">Methanococcus maripaludis</name>
    <name type="common">Methanococcus deltae</name>
    <dbReference type="NCBI Taxonomy" id="39152"/>
    <lineage>
        <taxon>Archaea</taxon>
        <taxon>Methanobacteriati</taxon>
        <taxon>Methanobacteriota</taxon>
        <taxon>Methanomada group</taxon>
        <taxon>Methanococci</taxon>
        <taxon>Methanococcales</taxon>
        <taxon>Methanococcaceae</taxon>
        <taxon>Methanococcus</taxon>
    </lineage>
</organism>
<protein>
    <submittedName>
        <fullName evidence="2">Uncharacterized protein</fullName>
    </submittedName>
</protein>